<gene>
    <name evidence="1" type="ORF">GCM10011609_08710</name>
</gene>
<protein>
    <recommendedName>
        <fullName evidence="3">DUF2795 domain-containing protein</fullName>
    </recommendedName>
</protein>
<sequence>MAARPLSRFPQLTAGYSAAMETTVTDEEIELRLVLDRLSYPADKVRVVSCAEVHGLGTDARRRLHHLPDRRYASATEVVAALP</sequence>
<dbReference type="EMBL" id="BMNC01000001">
    <property type="protein sequence ID" value="GGM75039.1"/>
    <property type="molecule type" value="Genomic_DNA"/>
</dbReference>
<reference evidence="2" key="1">
    <citation type="journal article" date="2019" name="Int. J. Syst. Evol. Microbiol.">
        <title>The Global Catalogue of Microorganisms (GCM) 10K type strain sequencing project: providing services to taxonomists for standard genome sequencing and annotation.</title>
        <authorList>
            <consortium name="The Broad Institute Genomics Platform"/>
            <consortium name="The Broad Institute Genome Sequencing Center for Infectious Disease"/>
            <person name="Wu L."/>
            <person name="Ma J."/>
        </authorList>
    </citation>
    <scope>NUCLEOTIDE SEQUENCE [LARGE SCALE GENOMIC DNA]</scope>
    <source>
        <strain evidence="2">CGMCC 4.7319</strain>
    </source>
</reference>
<keyword evidence="2" id="KW-1185">Reference proteome</keyword>
<dbReference type="Proteomes" id="UP000597656">
    <property type="component" value="Unassembled WGS sequence"/>
</dbReference>
<evidence type="ECO:0000313" key="2">
    <source>
        <dbReference type="Proteomes" id="UP000597656"/>
    </source>
</evidence>
<name>A0ABQ2HCZ2_9PSEU</name>
<proteinExistence type="predicted"/>
<evidence type="ECO:0000313" key="1">
    <source>
        <dbReference type="EMBL" id="GGM75039.1"/>
    </source>
</evidence>
<comment type="caution">
    <text evidence="1">The sequence shown here is derived from an EMBL/GenBank/DDBJ whole genome shotgun (WGS) entry which is preliminary data.</text>
</comment>
<evidence type="ECO:0008006" key="3">
    <source>
        <dbReference type="Google" id="ProtNLM"/>
    </source>
</evidence>
<dbReference type="InterPro" id="IPR021527">
    <property type="entry name" value="DUF2795"/>
</dbReference>
<organism evidence="1 2">
    <name type="scientific">Lentzea pudingi</name>
    <dbReference type="NCBI Taxonomy" id="1789439"/>
    <lineage>
        <taxon>Bacteria</taxon>
        <taxon>Bacillati</taxon>
        <taxon>Actinomycetota</taxon>
        <taxon>Actinomycetes</taxon>
        <taxon>Pseudonocardiales</taxon>
        <taxon>Pseudonocardiaceae</taxon>
        <taxon>Lentzea</taxon>
    </lineage>
</organism>
<accession>A0ABQ2HCZ2</accession>
<dbReference type="Pfam" id="PF11387">
    <property type="entry name" value="DUF2795"/>
    <property type="match status" value="1"/>
</dbReference>